<organism evidence="1 2">
    <name type="scientific">Promethearchaeum syntrophicum</name>
    <dbReference type="NCBI Taxonomy" id="2594042"/>
    <lineage>
        <taxon>Archaea</taxon>
        <taxon>Promethearchaeati</taxon>
        <taxon>Promethearchaeota</taxon>
        <taxon>Promethearchaeia</taxon>
        <taxon>Promethearchaeales</taxon>
        <taxon>Promethearchaeaceae</taxon>
        <taxon>Promethearchaeum</taxon>
    </lineage>
</organism>
<reference evidence="1 2" key="2">
    <citation type="journal article" date="2024" name="Int. J. Syst. Evol. Microbiol.">
        <title>Promethearchaeum syntrophicum gen. nov., sp. nov., an anaerobic, obligately syntrophic archaeon, the first isolate of the lineage 'Asgard' archaea, and proposal of the new archaeal phylum Promethearchaeota phyl. nov. and kingdom Promethearchaeati regn. nov.</title>
        <authorList>
            <person name="Imachi H."/>
            <person name="Nobu M.K."/>
            <person name="Kato S."/>
            <person name="Takaki Y."/>
            <person name="Miyazaki M."/>
            <person name="Miyata M."/>
            <person name="Ogawara M."/>
            <person name="Saito Y."/>
            <person name="Sakai S."/>
            <person name="Tahara Y.O."/>
            <person name="Takano Y."/>
            <person name="Tasumi E."/>
            <person name="Uematsu K."/>
            <person name="Yoshimura T."/>
            <person name="Itoh T."/>
            <person name="Ohkuma M."/>
            <person name="Takai K."/>
        </authorList>
    </citation>
    <scope>NUCLEOTIDE SEQUENCE [LARGE SCALE GENOMIC DNA]</scope>
    <source>
        <strain evidence="1 2">MK-D1</strain>
    </source>
</reference>
<dbReference type="Proteomes" id="UP000321408">
    <property type="component" value="Chromosome"/>
</dbReference>
<protein>
    <recommendedName>
        <fullName evidence="4">Ribophorin 1 superfamily protein</fullName>
    </recommendedName>
</protein>
<keyword evidence="3" id="KW-0002">3D-structure</keyword>
<evidence type="ECO:0000313" key="2">
    <source>
        <dbReference type="Proteomes" id="UP000321408"/>
    </source>
</evidence>
<evidence type="ECO:0000313" key="1">
    <source>
        <dbReference type="EMBL" id="QEE16185.2"/>
    </source>
</evidence>
<name>A0A5B9DB24_9ARCH</name>
<keyword evidence="2" id="KW-1185">Reference proteome</keyword>
<sequence length="607" mass="69947">MSRIKIIQKYIGYSVLFSLLLLPIFFNGSVSLSESPQTPISSTPMEGSSFENVYITKLNRSIEINDNAYVIIENKFEFLNNRSSSLASVYIGFSDMDMNYLLYYETNDENLSPLSSKLLDGKINGSYILEITLNQPLLPFSFVTVNLKSVFNTNFTYHLPGGIWWGLDLEIFPITPYEIKAYTISTYVPSDSTDVSIDPFFPDEYVSYTEGTDNVFEGIDISPFETKTRNFLYKNFYISYLRMLQLDRTIRINPWGYILVTENHVIKNYASAIAPTLEFEVPHDALNFSMSDSIGEITGIGENPNLNEYGRKVITINLGINRVPLAYDATMVYQIQYSLPYDEYITNNLGTKNLRIDLYPTHMNYIIESQKIKIEILGASSIDRVNFPESQLIQSSSGIILERLNTQITSYHSVLFDITYSTKFTSLISRATIFTLLFIMVFGLYVVLRKQRKDYEEGEESFIEQSVPIRELTRFVTLIEEKNAILLDIEKADSDLRRKRIQKKVYTKTVKNYQNKLKELNEESIPFKRILIETGGQIQSIIQKLDFLEAEKISVKDSVKLLKDRYKRGKLPSKAAYERLSSDMIKQLASSQNKIDRYINELRAYII</sequence>
<dbReference type="AlphaFoldDB" id="A0A5B9DB24"/>
<reference evidence="1 2" key="1">
    <citation type="journal article" date="2020" name="Nature">
        <title>Isolation of an archaeon at the prokaryote-eukaryote interface.</title>
        <authorList>
            <person name="Imachi H."/>
            <person name="Nobu M.K."/>
            <person name="Nakahara N."/>
            <person name="Morono Y."/>
            <person name="Ogawara M."/>
            <person name="Takaki Y."/>
            <person name="Takano Y."/>
            <person name="Uematsu K."/>
            <person name="Ikuta T."/>
            <person name="Ito M."/>
            <person name="Matsui Y."/>
            <person name="Miyazaki M."/>
            <person name="Murata K."/>
            <person name="Saito Y."/>
            <person name="Sakai S."/>
            <person name="Song C."/>
            <person name="Tasumi E."/>
            <person name="Yamanaka Y."/>
            <person name="Yamaguchi T."/>
            <person name="Kamagata Y."/>
            <person name="Tamaki H."/>
            <person name="Takai K."/>
        </authorList>
    </citation>
    <scope>NUCLEOTIDE SEQUENCE [LARGE SCALE GENOMIC DNA]</scope>
    <source>
        <strain evidence="1 2">MK-D1</strain>
    </source>
</reference>
<dbReference type="SMR" id="A0A5B9DB24"/>
<reference evidence="3" key="3">
    <citation type="journal article" date="2024" name="J. Biol. Chem.">
        <title>Intercompatibility of eukaryotic and Asgard archaea ribosome-translocon machineries.</title>
        <authorList>
            <person name="Carilo I."/>
            <person name="Senju Y."/>
            <person name="Yokoyama T."/>
            <person name="Robinson R.C."/>
        </authorList>
    </citation>
    <scope>X-RAY CRYSTALLOGRAPHY (1.95 ANGSTROMS) OF 449-607</scope>
</reference>
<evidence type="ECO:0008006" key="4">
    <source>
        <dbReference type="Google" id="ProtNLM"/>
    </source>
</evidence>
<accession>A0A5B9DB24</accession>
<proteinExistence type="evidence at protein level"/>
<evidence type="ECO:0007829" key="3">
    <source>
        <dbReference type="PDB" id="8WHN"/>
    </source>
</evidence>
<dbReference type="EMBL" id="CP042905">
    <property type="protein sequence ID" value="QEE16185.2"/>
    <property type="molecule type" value="Genomic_DNA"/>
</dbReference>
<gene>
    <name evidence="1" type="ORF">DSAG12_02015</name>
</gene>
<dbReference type="KEGG" id="psyt:DSAG12_02015"/>
<dbReference type="PDB" id="8WHN">
    <property type="method" value="X-ray"/>
    <property type="resolution" value="1.95 A"/>
    <property type="chains" value="A=449-607"/>
</dbReference>